<organism evidence="1 2">
    <name type="scientific">Funneliformis mosseae</name>
    <name type="common">Endomycorrhizal fungus</name>
    <name type="synonym">Glomus mosseae</name>
    <dbReference type="NCBI Taxonomy" id="27381"/>
    <lineage>
        <taxon>Eukaryota</taxon>
        <taxon>Fungi</taxon>
        <taxon>Fungi incertae sedis</taxon>
        <taxon>Mucoromycota</taxon>
        <taxon>Glomeromycotina</taxon>
        <taxon>Glomeromycetes</taxon>
        <taxon>Glomerales</taxon>
        <taxon>Glomeraceae</taxon>
        <taxon>Funneliformis</taxon>
    </lineage>
</organism>
<protein>
    <submittedName>
        <fullName evidence="1">1515_t:CDS:1</fullName>
    </submittedName>
</protein>
<proteinExistence type="predicted"/>
<gene>
    <name evidence="1" type="ORF">FMOSSE_LOCUS9121</name>
</gene>
<sequence>MSGVKLMKRNVIREANRLHIFHRLIISQATILLWRGLTVSQRNQFTTFANLVNHINPTFTARRRTLLFWIHLITQRQVTNNEYADMLYNGLMRFIDVQFSKTYTQRPKVDLAFFIISINHNKKTYYSFKLTTTTNMENRTNKGCVPMM</sequence>
<dbReference type="Proteomes" id="UP000789375">
    <property type="component" value="Unassembled WGS sequence"/>
</dbReference>
<accession>A0A9N9CLC5</accession>
<dbReference type="EMBL" id="CAJVPP010002563">
    <property type="protein sequence ID" value="CAG8604381.1"/>
    <property type="molecule type" value="Genomic_DNA"/>
</dbReference>
<name>A0A9N9CLC5_FUNMO</name>
<comment type="caution">
    <text evidence="1">The sequence shown here is derived from an EMBL/GenBank/DDBJ whole genome shotgun (WGS) entry which is preliminary data.</text>
</comment>
<evidence type="ECO:0000313" key="1">
    <source>
        <dbReference type="EMBL" id="CAG8604381.1"/>
    </source>
</evidence>
<dbReference type="AlphaFoldDB" id="A0A9N9CLC5"/>
<keyword evidence="2" id="KW-1185">Reference proteome</keyword>
<evidence type="ECO:0000313" key="2">
    <source>
        <dbReference type="Proteomes" id="UP000789375"/>
    </source>
</evidence>
<reference evidence="1" key="1">
    <citation type="submission" date="2021-06" db="EMBL/GenBank/DDBJ databases">
        <authorList>
            <person name="Kallberg Y."/>
            <person name="Tangrot J."/>
            <person name="Rosling A."/>
        </authorList>
    </citation>
    <scope>NUCLEOTIDE SEQUENCE</scope>
    <source>
        <strain evidence="1">87-6 pot B 2015</strain>
    </source>
</reference>